<organism evidence="6 7">
    <name type="scientific">Chiloscyllium punctatum</name>
    <name type="common">Brownbanded bambooshark</name>
    <name type="synonym">Hemiscyllium punctatum</name>
    <dbReference type="NCBI Taxonomy" id="137246"/>
    <lineage>
        <taxon>Eukaryota</taxon>
        <taxon>Metazoa</taxon>
        <taxon>Chordata</taxon>
        <taxon>Craniata</taxon>
        <taxon>Vertebrata</taxon>
        <taxon>Chondrichthyes</taxon>
        <taxon>Elasmobranchii</taxon>
        <taxon>Galeomorphii</taxon>
        <taxon>Galeoidea</taxon>
        <taxon>Orectolobiformes</taxon>
        <taxon>Hemiscylliidae</taxon>
        <taxon>Chiloscyllium</taxon>
    </lineage>
</organism>
<feature type="transmembrane region" description="Helical" evidence="5">
    <location>
        <begin position="74"/>
        <end position="99"/>
    </location>
</feature>
<evidence type="ECO:0000256" key="1">
    <source>
        <dbReference type="ARBA" id="ARBA00004141"/>
    </source>
</evidence>
<dbReference type="OMA" id="PLCACYD"/>
<comment type="subcellular location">
    <subcellularLocation>
        <location evidence="1">Membrane</location>
        <topology evidence="1">Multi-pass membrane protein</topology>
    </subcellularLocation>
</comment>
<keyword evidence="2 5" id="KW-0812">Transmembrane</keyword>
<keyword evidence="4 5" id="KW-0472">Membrane</keyword>
<comment type="caution">
    <text evidence="6">The sequence shown here is derived from an EMBL/GenBank/DDBJ whole genome shotgun (WGS) entry which is preliminary data.</text>
</comment>
<gene>
    <name evidence="6" type="ORF">chiPu_0009232</name>
</gene>
<accession>A0A401SK64</accession>
<keyword evidence="7" id="KW-1185">Reference proteome</keyword>
<reference evidence="6 7" key="1">
    <citation type="journal article" date="2018" name="Nat. Ecol. Evol.">
        <title>Shark genomes provide insights into elasmobranch evolution and the origin of vertebrates.</title>
        <authorList>
            <person name="Hara Y"/>
            <person name="Yamaguchi K"/>
            <person name="Onimaru K"/>
            <person name="Kadota M"/>
            <person name="Koyanagi M"/>
            <person name="Keeley SD"/>
            <person name="Tatsumi K"/>
            <person name="Tanaka K"/>
            <person name="Motone F"/>
            <person name="Kageyama Y"/>
            <person name="Nozu R"/>
            <person name="Adachi N"/>
            <person name="Nishimura O"/>
            <person name="Nakagawa R"/>
            <person name="Tanegashima C"/>
            <person name="Kiyatake I"/>
            <person name="Matsumoto R"/>
            <person name="Murakumo K"/>
            <person name="Nishida K"/>
            <person name="Terakita A"/>
            <person name="Kuratani S"/>
            <person name="Sato K"/>
            <person name="Hyodo S Kuraku.S."/>
        </authorList>
    </citation>
    <scope>NUCLEOTIDE SEQUENCE [LARGE SCALE GENOMIC DNA]</scope>
</reference>
<keyword evidence="3 5" id="KW-1133">Transmembrane helix</keyword>
<protein>
    <submittedName>
        <fullName evidence="6">Uncharacterized protein</fullName>
    </submittedName>
</protein>
<dbReference type="OrthoDB" id="9878438at2759"/>
<evidence type="ECO:0000256" key="4">
    <source>
        <dbReference type="ARBA" id="ARBA00023136"/>
    </source>
</evidence>
<evidence type="ECO:0000256" key="3">
    <source>
        <dbReference type="ARBA" id="ARBA00022989"/>
    </source>
</evidence>
<feature type="transmembrane region" description="Helical" evidence="5">
    <location>
        <begin position="49"/>
        <end position="67"/>
    </location>
</feature>
<feature type="transmembrane region" description="Helical" evidence="5">
    <location>
        <begin position="134"/>
        <end position="155"/>
    </location>
</feature>
<name>A0A401SK64_CHIPU</name>
<evidence type="ECO:0000313" key="6">
    <source>
        <dbReference type="EMBL" id="GCC30778.1"/>
    </source>
</evidence>
<feature type="transmembrane region" description="Helical" evidence="5">
    <location>
        <begin position="12"/>
        <end position="34"/>
    </location>
</feature>
<dbReference type="InterPro" id="IPR007237">
    <property type="entry name" value="CD20-like"/>
</dbReference>
<dbReference type="Pfam" id="PF04103">
    <property type="entry name" value="CD20"/>
    <property type="match status" value="1"/>
</dbReference>
<dbReference type="EMBL" id="BEZZ01000324">
    <property type="protein sequence ID" value="GCC30778.1"/>
    <property type="molecule type" value="Genomic_DNA"/>
</dbReference>
<dbReference type="AlphaFoldDB" id="A0A401SK64"/>
<proteinExistence type="predicted"/>
<evidence type="ECO:0000313" key="7">
    <source>
        <dbReference type="Proteomes" id="UP000287033"/>
    </source>
</evidence>
<sequence length="227" mass="25232">MARYRYFIFNQRGMIILGFLQIACAAVCVVSGFMDTIFRKSSVLSRTRIPVWTGMAMAIPGVLALFSSQKKNPILVSSMVASAVFSWITTTILIIYAALTLNYGEDDDEVFQHKPSHVIHLEYILTKFVQGANMAILIASVISMMTTTIIAFLGCRSLPICGCYDSTTGMQSLMTEDQQPQTIELVCTWQGGGDQRILNDPIGYNDWNIDTEDSERTSKPVPYTQLA</sequence>
<dbReference type="Proteomes" id="UP000287033">
    <property type="component" value="Unassembled WGS sequence"/>
</dbReference>
<evidence type="ECO:0000256" key="2">
    <source>
        <dbReference type="ARBA" id="ARBA00022692"/>
    </source>
</evidence>
<dbReference type="GO" id="GO:0016020">
    <property type="term" value="C:membrane"/>
    <property type="evidence" value="ECO:0007669"/>
    <property type="project" value="UniProtKB-SubCell"/>
</dbReference>
<evidence type="ECO:0000256" key="5">
    <source>
        <dbReference type="SAM" id="Phobius"/>
    </source>
</evidence>